<dbReference type="SUPFAM" id="SSF57667">
    <property type="entry name" value="beta-beta-alpha zinc fingers"/>
    <property type="match status" value="10"/>
</dbReference>
<feature type="domain" description="C2H2-type" evidence="7">
    <location>
        <begin position="993"/>
        <end position="1020"/>
    </location>
</feature>
<feature type="domain" description="C2H2-type" evidence="7">
    <location>
        <begin position="1124"/>
        <end position="1151"/>
    </location>
</feature>
<feature type="domain" description="C2H2-type" evidence="7">
    <location>
        <begin position="644"/>
        <end position="673"/>
    </location>
</feature>
<feature type="domain" description="C2H2-type" evidence="7">
    <location>
        <begin position="583"/>
        <end position="612"/>
    </location>
</feature>
<feature type="domain" description="C2H2-type" evidence="7">
    <location>
        <begin position="957"/>
        <end position="986"/>
    </location>
</feature>
<dbReference type="Pfam" id="PF13912">
    <property type="entry name" value="zf-C2H2_6"/>
    <property type="match status" value="4"/>
</dbReference>
<feature type="domain" description="C2H2-type" evidence="7">
    <location>
        <begin position="523"/>
        <end position="552"/>
    </location>
</feature>
<dbReference type="InterPro" id="IPR036236">
    <property type="entry name" value="Znf_C2H2_sf"/>
</dbReference>
<feature type="compositionally biased region" description="Pro residues" evidence="6">
    <location>
        <begin position="1370"/>
        <end position="1381"/>
    </location>
</feature>
<dbReference type="PROSITE" id="PS00028">
    <property type="entry name" value="ZINC_FINGER_C2H2_1"/>
    <property type="match status" value="21"/>
</dbReference>
<evidence type="ECO:0000256" key="3">
    <source>
        <dbReference type="ARBA" id="ARBA00022771"/>
    </source>
</evidence>
<dbReference type="Proteomes" id="UP000694888">
    <property type="component" value="Unplaced"/>
</dbReference>
<evidence type="ECO:0000256" key="5">
    <source>
        <dbReference type="PROSITE-ProRule" id="PRU00042"/>
    </source>
</evidence>
<keyword evidence="4" id="KW-0862">Zinc</keyword>
<evidence type="ECO:0000313" key="11">
    <source>
        <dbReference type="RefSeq" id="XP_012935900.1"/>
    </source>
</evidence>
<feature type="domain" description="C2H2-type" evidence="7">
    <location>
        <begin position="438"/>
        <end position="468"/>
    </location>
</feature>
<dbReference type="PANTHER" id="PTHR19818:SF139">
    <property type="entry name" value="PAIR-RULE PROTEIN ODD-PAIRED"/>
    <property type="match status" value="1"/>
</dbReference>
<evidence type="ECO:0000256" key="2">
    <source>
        <dbReference type="ARBA" id="ARBA00022737"/>
    </source>
</evidence>
<feature type="domain" description="C2H2-type" evidence="7">
    <location>
        <begin position="711"/>
        <end position="741"/>
    </location>
</feature>
<feature type="compositionally biased region" description="Polar residues" evidence="6">
    <location>
        <begin position="1439"/>
        <end position="1453"/>
    </location>
</feature>
<gene>
    <name evidence="9 10 11" type="primary">LOC101848423</name>
</gene>
<organism evidence="8 10">
    <name type="scientific">Aplysia californica</name>
    <name type="common">California sea hare</name>
    <dbReference type="NCBI Taxonomy" id="6500"/>
    <lineage>
        <taxon>Eukaryota</taxon>
        <taxon>Metazoa</taxon>
        <taxon>Spiralia</taxon>
        <taxon>Lophotrochozoa</taxon>
        <taxon>Mollusca</taxon>
        <taxon>Gastropoda</taxon>
        <taxon>Heterobranchia</taxon>
        <taxon>Euthyneura</taxon>
        <taxon>Tectipleura</taxon>
        <taxon>Aplysiida</taxon>
        <taxon>Aplysioidea</taxon>
        <taxon>Aplysiidae</taxon>
        <taxon>Aplysia</taxon>
    </lineage>
</organism>
<evidence type="ECO:0000313" key="9">
    <source>
        <dbReference type="RefSeq" id="XP_005094685.1"/>
    </source>
</evidence>
<evidence type="ECO:0000259" key="7">
    <source>
        <dbReference type="PROSITE" id="PS50157"/>
    </source>
</evidence>
<dbReference type="Gene3D" id="3.30.160.60">
    <property type="entry name" value="Classic Zinc Finger"/>
    <property type="match status" value="12"/>
</dbReference>
<feature type="domain" description="C2H2-type" evidence="7">
    <location>
        <begin position="788"/>
        <end position="813"/>
    </location>
</feature>
<sequence length="1549" mass="176330">MRKKTMNEKKIEKEFCKTNCVICWTALGSKKQLLRGSKSYKHEVKKKLQLLLSSEDFNSLYDEKLFSEPRLCLPCFSTIKKIPQNVMELQKIIGKPINTNLYKKKKKDSVRSGEKDACSQMNSLKPLTNSETEIHDQLISLKKKVKTDMEEASSVSATGDWDNDCESVGQHVSTGIAISLPRDVSLDKKMKKAVKIPCGKKLTHRKCTKRNSSLLEAGAGLSTGTEREVCDNRSLCHGEAQDKGSVRTTRRLTRQAVMSNFKRDAPEDTTDHFSLGKRKNVRTVQSCKVVSHQNHHRSVLSCSANLTRKIKDITFSSNGDDVDSLTEMKDTLFDKIPLVQSSEADFDEEAEKDTSSFPIVAEGTSDSFVQPYVCEMNGRKTRLRSKESKQEKKDSKHFQNINIPTHLNKQSKKKLQELSQKVAKYMETRDNLSPMLMLQCSERDCNEKYPLWRHLSLHIKYFHHNGQPLPKDEFSQKMSVLAGEPVDESIYPFKCEYDGCSVRFSAKEKCQAHQSCHNTDISHVCGYPDCGKAFRTLANLQIHHRIHTADRPYLCSVEGCDKSFIHKNDLSMHQRRHMGDKPHKCDFDGCDKAFTTSSELNGHKLTHSKDALYCCDVCGKQYCSQKGLRDHKFKMHGIGKPGRYKCPYEGCAEMFHKKEMYEIHLCTHSSEQLLCCEKCGKRFGCQRYLDVHYKVHKKNEQHALNPPKRTVICEKEGCEKKFTSRLLMKRHVISVHHGRKPRPLPGVFYKCKVEGCGRQFSMRSTLSRHDKLVHKGGDYRHNRVVVRYSCSEKGCTKQFNRKNLLAEHLTMVHKKVPKRLLPVQCKELDFVERLCEHCGMALSASQLPRHQRVYHSVTNKGNMKEEAPFPCHFKGCEEKFDTLTDRQAHVVSHKDNPPYKCEVEDCQEAFYLLKNLDNHLWKHCRKPSMCDFEGCSRTFEDQLLLAKHSKVHYDGRMLCSWRNCGIFFSSMGTLKQHLIAHSRSLKASFGSDFMCNLCDRVFSSKHGLNRHMALHDSQATVPLEDSAFVCEESGCHQRFSLEKDFNDHFLQHYTSMSTTCKYRDCQKIFPTQLLMAKHGKFHYGGKYKCPWETCDSLFTNFHFLKRHLMRHVISIPAMDALRSWVCAKCNMTFKLDSNLASHMKKHVEKSEYVCPECGKKFRHNHLKRHMLIHKKEKAHVCKHCGVRYGTVNGLRFHILKIHNIGTWPFKCNFCSKGFISGSELRRHMPSHTKEKPYPCKQCGAQFATHTGLKGHMRKHSGQKFVCDVEGCGKVYTTPLSLRGHKAQHEGFSKTCEHCGKTFRNPYGHKCKASKEARKQGTDTQGQGEIPVVTACPSSDPQPAVSTPSSLSVPQPHLPQYQAAAAMKLLPPLPTPPPPPPHQDLSVQISKPPPPPSLPQPLSHSLLLPHHHHVDLSSSSLSLPLAPPPPSLPPLSVPPTTQIVLQQPHHQTLLHSPLQLPRPPTQAGIRSGTHPERMPQNNTRAVIPQNTRTQDPAQHAVLLQAAVIQGQQNQHIPTNMTRSVTMEIASDYNFSSSSYSVSWEDQSGMS</sequence>
<evidence type="ECO:0000256" key="1">
    <source>
        <dbReference type="ARBA" id="ARBA00022723"/>
    </source>
</evidence>
<feature type="domain" description="C2H2-type" evidence="7">
    <location>
        <begin position="613"/>
        <end position="641"/>
    </location>
</feature>
<evidence type="ECO:0000313" key="8">
    <source>
        <dbReference type="Proteomes" id="UP000694888"/>
    </source>
</evidence>
<name>A0ABM0JIW0_APLCA</name>
<dbReference type="RefSeq" id="XP_005094686.1">
    <property type="nucleotide sequence ID" value="XM_005094629.3"/>
</dbReference>
<dbReference type="Pfam" id="PF00096">
    <property type="entry name" value="zf-C2H2"/>
    <property type="match status" value="5"/>
</dbReference>
<dbReference type="InterPro" id="IPR013087">
    <property type="entry name" value="Znf_C2H2_type"/>
</dbReference>
<feature type="domain" description="C2H2-type" evidence="7">
    <location>
        <begin position="1152"/>
        <end position="1178"/>
    </location>
</feature>
<feature type="region of interest" description="Disordered" evidence="6">
    <location>
        <begin position="1368"/>
        <end position="1404"/>
    </location>
</feature>
<feature type="domain" description="C2H2-type" evidence="7">
    <location>
        <begin position="928"/>
        <end position="957"/>
    </location>
</feature>
<feature type="domain" description="C2H2-type" evidence="7">
    <location>
        <begin position="749"/>
        <end position="779"/>
    </location>
</feature>
<feature type="domain" description="C2H2-type" evidence="7">
    <location>
        <begin position="674"/>
        <end position="701"/>
    </location>
</feature>
<feature type="domain" description="C2H2-type" evidence="7">
    <location>
        <begin position="899"/>
        <end position="928"/>
    </location>
</feature>
<feature type="region of interest" description="Disordered" evidence="6">
    <location>
        <begin position="1417"/>
        <end position="1481"/>
    </location>
</feature>
<keyword evidence="8" id="KW-1185">Reference proteome</keyword>
<feature type="domain" description="C2H2-type" evidence="7">
    <location>
        <begin position="553"/>
        <end position="582"/>
    </location>
</feature>
<feature type="domain" description="C2H2-type" evidence="7">
    <location>
        <begin position="1237"/>
        <end position="1264"/>
    </location>
</feature>
<dbReference type="RefSeq" id="XP_012935900.1">
    <property type="nucleotide sequence ID" value="XM_013080446.2"/>
</dbReference>
<keyword evidence="2" id="KW-0677">Repeat</keyword>
<evidence type="ECO:0000313" key="10">
    <source>
        <dbReference type="RefSeq" id="XP_005094686.1"/>
    </source>
</evidence>
<keyword evidence="3 5" id="KW-0863">Zinc-finger</keyword>
<feature type="domain" description="C2H2-type" evidence="7">
    <location>
        <begin position="1209"/>
        <end position="1236"/>
    </location>
</feature>
<keyword evidence="1" id="KW-0479">Metal-binding</keyword>
<accession>A0ABM0JIW0</accession>
<protein>
    <submittedName>
        <fullName evidence="9 10">Zinc finger protein 91</fullName>
    </submittedName>
</protein>
<feature type="domain" description="C2H2-type" evidence="7">
    <location>
        <begin position="1087"/>
        <end position="1116"/>
    </location>
</feature>
<reference evidence="9 10" key="1">
    <citation type="submission" date="2025-05" db="UniProtKB">
        <authorList>
            <consortium name="RefSeq"/>
        </authorList>
    </citation>
    <scope>IDENTIFICATION</scope>
</reference>
<dbReference type="Pfam" id="PF13894">
    <property type="entry name" value="zf-C2H2_4"/>
    <property type="match status" value="1"/>
</dbReference>
<dbReference type="PROSITE" id="PS50157">
    <property type="entry name" value="ZINC_FINGER_C2H2_2"/>
    <property type="match status" value="21"/>
</dbReference>
<dbReference type="PANTHER" id="PTHR19818">
    <property type="entry name" value="ZINC FINGER PROTEIN ZIC AND GLI"/>
    <property type="match status" value="1"/>
</dbReference>
<feature type="compositionally biased region" description="Polar residues" evidence="6">
    <location>
        <begin position="1335"/>
        <end position="1352"/>
    </location>
</feature>
<dbReference type="GeneID" id="101848423"/>
<dbReference type="RefSeq" id="XP_005094685.1">
    <property type="nucleotide sequence ID" value="XM_005094628.3"/>
</dbReference>
<feature type="domain" description="C2H2-type" evidence="7">
    <location>
        <begin position="1264"/>
        <end position="1293"/>
    </location>
</feature>
<dbReference type="InterPro" id="IPR050329">
    <property type="entry name" value="GLI_C2H2-zinc-finger"/>
</dbReference>
<evidence type="ECO:0000256" key="4">
    <source>
        <dbReference type="ARBA" id="ARBA00022833"/>
    </source>
</evidence>
<proteinExistence type="predicted"/>
<dbReference type="SMART" id="SM00355">
    <property type="entry name" value="ZnF_C2H2"/>
    <property type="match status" value="26"/>
</dbReference>
<evidence type="ECO:0000256" key="6">
    <source>
        <dbReference type="SAM" id="MobiDB-lite"/>
    </source>
</evidence>
<feature type="compositionally biased region" description="Pro residues" evidence="6">
    <location>
        <begin position="1424"/>
        <end position="1436"/>
    </location>
</feature>
<feature type="domain" description="C2H2-type" evidence="7">
    <location>
        <begin position="1058"/>
        <end position="1087"/>
    </location>
</feature>
<feature type="region of interest" description="Disordered" evidence="6">
    <location>
        <begin position="1313"/>
        <end position="1355"/>
    </location>
</feature>